<evidence type="ECO:0000259" key="3">
    <source>
        <dbReference type="PROSITE" id="PS51212"/>
    </source>
</evidence>
<sequence>MMQRVNLLALWTLLASSCVSINITPSSDANALANAVFIGPGVVITSASYQGATDASGTFTNGPFGIGGGGIFTSGLAASASPGGSTQVGNGAAGSNTYCGSNTFDGSLLTVDLVISPGYNGLLIQLILASSEDFENPDPIGVYLDGVQYANDPNGNRLVATSDYLNAIQPPNSDTSYDDSSPPLLFGIQSTAGTHQVVIAICDYGDRSFNSGLMINAQACVDCNQPIIVNYVTSTTTVAFNQATSTTSTIPASGTVSGTFIVTVQEEPPTTTTEPDTTTTTAEPTTTTTEADTTTTTEPDTTITTEPDITTTTAEPTTTTTEPDTTTTTEPDTTTTTETDTTITSTEAQSTTTDAALAITTTEAESTMMAIETESTTSAEVSETTTTTTEAQSTTTTTATTGTDSLTDVALTTTTTEAVSTTTATETESTTSAEVSEATTTSTEAQSTTTNVALMTTTAEAESTMTATETESTTTTSAEVSEPATSMTGTASETEEMTSTTLAVSDTTTSTDKMSPSEGVTTSSTAPSDNETLTESVASTGPESTMGFTSNEAVSEAVTSSSMDEQPTTQQITTEIETSVEQPSLSSSTEITVTISTQAQDTTSTKSPDITFSMSQTTSSQEVAAASTTSSPPRNLNGIAAYSFVGCLGSLDGYPTFAEVATDRLMTTTKCVALAAGRRYIGVYQRSCYAADSLTGAGLVATDSCNLPCPGDAELICGGDGRRNLLRRSLPSDRLLTLYAAEDDVSISSNLPTTLSEVASGSASTLEPSLSDTSIQEASSSVDKILSSQALTSLSLKSSLVAPETETAVPYPPSESTESIPETTEDRFPIPFPTAGPIRTMGYTQGFNYTRTAMANTVTTVVYTTVHPNNPTLLITTQVAVTLGYEPCNCDHQTYPTVEMTTIVAPCRACGPNYEHSITLAVPTAACKSVQLHEQPDSPHRIQEHHVYSEAEAYTYPKPRPTQAKPTNPLSLKGQGNGDDKEDSSYQDTHRKQRIQEHHVYSEAETYPYPKPRPTQAKPANPLPLKGQGNGGDTEDSSYQDTHRKQSPAFKSSAVEPTKVYSHQPGSSKTWTNDAFPTSHTTYPEISETTHPAGFWDGPNAPVVVAEAVNLYLRSWNVVAVICILVVLLI</sequence>
<dbReference type="PROSITE" id="PS51212">
    <property type="entry name" value="WSC"/>
    <property type="match status" value="1"/>
</dbReference>
<reference evidence="4 5" key="1">
    <citation type="submission" date="2017-06" db="EMBL/GenBank/DDBJ databases">
        <title>Comparative genomic analysis of Ambrosia Fusariam Clade fungi.</title>
        <authorList>
            <person name="Stajich J.E."/>
            <person name="Carrillo J."/>
            <person name="Kijimoto T."/>
            <person name="Eskalen A."/>
            <person name="O'Donnell K."/>
            <person name="Kasson M."/>
        </authorList>
    </citation>
    <scope>NUCLEOTIDE SEQUENCE [LARGE SCALE GENOMIC DNA]</scope>
    <source>
        <strain evidence="4">UCR3666</strain>
    </source>
</reference>
<gene>
    <name evidence="4" type="ORF">CDV36_016009</name>
</gene>
<dbReference type="STRING" id="2010991.A0A3M2R3G0"/>
<feature type="region of interest" description="Disordered" evidence="1">
    <location>
        <begin position="374"/>
        <end position="402"/>
    </location>
</feature>
<evidence type="ECO:0000256" key="1">
    <source>
        <dbReference type="SAM" id="MobiDB-lite"/>
    </source>
</evidence>
<dbReference type="PANTHER" id="PTHR47490">
    <property type="entry name" value="PROTEIN BLISTER"/>
    <property type="match status" value="1"/>
</dbReference>
<evidence type="ECO:0000313" key="4">
    <source>
        <dbReference type="EMBL" id="RMI99728.1"/>
    </source>
</evidence>
<name>A0A3M2R3G0_9HYPO</name>
<accession>A0A3M2R3G0</accession>
<feature type="region of interest" description="Disordered" evidence="1">
    <location>
        <begin position="803"/>
        <end position="835"/>
    </location>
</feature>
<feature type="region of interest" description="Disordered" evidence="1">
    <location>
        <begin position="265"/>
        <end position="353"/>
    </location>
</feature>
<keyword evidence="5" id="KW-1185">Reference proteome</keyword>
<feature type="signal peptide" evidence="2">
    <location>
        <begin position="1"/>
        <end position="20"/>
    </location>
</feature>
<evidence type="ECO:0000256" key="2">
    <source>
        <dbReference type="SAM" id="SignalP"/>
    </source>
</evidence>
<dbReference type="EMBL" id="NKUJ01000734">
    <property type="protein sequence ID" value="RMI99728.1"/>
    <property type="molecule type" value="Genomic_DNA"/>
</dbReference>
<feature type="region of interest" description="Disordered" evidence="1">
    <location>
        <begin position="954"/>
        <end position="1076"/>
    </location>
</feature>
<dbReference type="InterPro" id="IPR002889">
    <property type="entry name" value="WSC_carb-bd"/>
</dbReference>
<dbReference type="PROSITE" id="PS51257">
    <property type="entry name" value="PROKAR_LIPOPROTEIN"/>
    <property type="match status" value="1"/>
</dbReference>
<feature type="compositionally biased region" description="Polar residues" evidence="1">
    <location>
        <begin position="1064"/>
        <end position="1076"/>
    </location>
</feature>
<organism evidence="4 5">
    <name type="scientific">Fusarium kuroshium</name>
    <dbReference type="NCBI Taxonomy" id="2010991"/>
    <lineage>
        <taxon>Eukaryota</taxon>
        <taxon>Fungi</taxon>
        <taxon>Dikarya</taxon>
        <taxon>Ascomycota</taxon>
        <taxon>Pezizomycotina</taxon>
        <taxon>Sordariomycetes</taxon>
        <taxon>Hypocreomycetidae</taxon>
        <taxon>Hypocreales</taxon>
        <taxon>Nectriaceae</taxon>
        <taxon>Fusarium</taxon>
        <taxon>Fusarium solani species complex</taxon>
    </lineage>
</organism>
<feature type="compositionally biased region" description="Low complexity" evidence="1">
    <location>
        <begin position="266"/>
        <end position="353"/>
    </location>
</feature>
<evidence type="ECO:0000313" key="5">
    <source>
        <dbReference type="Proteomes" id="UP000277212"/>
    </source>
</evidence>
<dbReference type="GO" id="GO:0040008">
    <property type="term" value="P:regulation of growth"/>
    <property type="evidence" value="ECO:0007669"/>
    <property type="project" value="InterPro"/>
</dbReference>
<feature type="domain" description="WSC" evidence="3">
    <location>
        <begin position="641"/>
        <end position="729"/>
    </location>
</feature>
<feature type="chain" id="PRO_5018033103" description="WSC domain-containing protein" evidence="2">
    <location>
        <begin position="21"/>
        <end position="1130"/>
    </location>
</feature>
<dbReference type="OrthoDB" id="2019572at2759"/>
<feature type="compositionally biased region" description="Polar residues" evidence="1">
    <location>
        <begin position="598"/>
        <end position="632"/>
    </location>
</feature>
<dbReference type="Pfam" id="PF01822">
    <property type="entry name" value="WSC"/>
    <property type="match status" value="1"/>
</dbReference>
<protein>
    <recommendedName>
        <fullName evidence="3">WSC domain-containing protein</fullName>
    </recommendedName>
</protein>
<dbReference type="InterPro" id="IPR044194">
    <property type="entry name" value="BLISTER"/>
</dbReference>
<feature type="compositionally biased region" description="Low complexity" evidence="1">
    <location>
        <begin position="461"/>
        <end position="511"/>
    </location>
</feature>
<feature type="region of interest" description="Disordered" evidence="1">
    <location>
        <begin position="461"/>
        <end position="571"/>
    </location>
</feature>
<feature type="region of interest" description="Disordered" evidence="1">
    <location>
        <begin position="595"/>
        <end position="632"/>
    </location>
</feature>
<dbReference type="AlphaFoldDB" id="A0A3M2R3G0"/>
<dbReference type="PANTHER" id="PTHR47490:SF2">
    <property type="entry name" value="PROTEIN BLISTER"/>
    <property type="match status" value="1"/>
</dbReference>
<feature type="compositionally biased region" description="Basic and acidic residues" evidence="1">
    <location>
        <begin position="988"/>
        <end position="1002"/>
    </location>
</feature>
<comment type="caution">
    <text evidence="4">The sequence shown here is derived from an EMBL/GenBank/DDBJ whole genome shotgun (WGS) entry which is preliminary data.</text>
</comment>
<proteinExistence type="predicted"/>
<keyword evidence="2" id="KW-0732">Signal</keyword>
<feature type="region of interest" description="Disordered" evidence="1">
    <location>
        <begin position="415"/>
        <end position="447"/>
    </location>
</feature>
<feature type="compositionally biased region" description="Polar residues" evidence="1">
    <location>
        <begin position="512"/>
        <end position="567"/>
    </location>
</feature>
<dbReference type="Proteomes" id="UP000277212">
    <property type="component" value="Unassembled WGS sequence"/>
</dbReference>